<dbReference type="KEGG" id="pory:EJA05_26640"/>
<evidence type="ECO:0000313" key="2">
    <source>
        <dbReference type="EMBL" id="AZL71098.1"/>
    </source>
</evidence>
<dbReference type="AlphaFoldDB" id="A0A3S8US73"/>
<protein>
    <recommendedName>
        <fullName evidence="4">Serine protease</fullName>
    </recommendedName>
</protein>
<name>A0A3S8US73_9PSED</name>
<dbReference type="SUPFAM" id="SSF50494">
    <property type="entry name" value="Trypsin-like serine proteases"/>
    <property type="match status" value="1"/>
</dbReference>
<dbReference type="Proteomes" id="UP000268230">
    <property type="component" value="Chromosome"/>
</dbReference>
<sequence length="463" mass="49002">MIATRLLRVALTFTTAAACLSVTAQASSPATEQSLDRSAIARYERTLSTASLLYGPAVTQQSTAFLIDNGNDAAPALLVGSGHAVFERPQIAGGQLAGMGRVTFESVAGAAFDVVHTRYASRRGLDFAVFELQQTQGALKALGIVPMVLAGRQATEGETITVGARVSGVTSGSARWPTQELVRIDLKTGRGFLQRHLLLMEDAWLQPGDSGSPVVEQAAGAVLAVAHSSNPLGSEASDLSFLPACLNNGAFDVNAAGCGLSNQFDVALDEEDERMIYKVGSSARVISQVLYATTTLYQAKLAQWPDQCEQGEGYGPVQQSGSPINVPIEGFTLAPENPTVLALCVWGREAAGPEPANRNALALPVVVHPAGPASQPELEIDPPYKDRKGRNAYLVSVEPEQILLRRVELKSGPWDTTDCADESGYQALAGTRKEAVTEDTRLCAVGVDYAGQRSQPLETKLLP</sequence>
<feature type="chain" id="PRO_5019019710" description="Serine protease" evidence="1">
    <location>
        <begin position="27"/>
        <end position="463"/>
    </location>
</feature>
<proteinExistence type="predicted"/>
<accession>A0A3S8US73</accession>
<organism evidence="2 3">
    <name type="scientific">Pseudomonas entomophila</name>
    <dbReference type="NCBI Taxonomy" id="312306"/>
    <lineage>
        <taxon>Bacteria</taxon>
        <taxon>Pseudomonadati</taxon>
        <taxon>Pseudomonadota</taxon>
        <taxon>Gammaproteobacteria</taxon>
        <taxon>Pseudomonadales</taxon>
        <taxon>Pseudomonadaceae</taxon>
        <taxon>Pseudomonas</taxon>
    </lineage>
</organism>
<feature type="signal peptide" evidence="1">
    <location>
        <begin position="1"/>
        <end position="26"/>
    </location>
</feature>
<evidence type="ECO:0000313" key="3">
    <source>
        <dbReference type="Proteomes" id="UP000268230"/>
    </source>
</evidence>
<gene>
    <name evidence="2" type="ORF">EJA05_26640</name>
</gene>
<evidence type="ECO:0000256" key="1">
    <source>
        <dbReference type="SAM" id="SignalP"/>
    </source>
</evidence>
<dbReference type="EMBL" id="CP034338">
    <property type="protein sequence ID" value="AZL71098.1"/>
    <property type="molecule type" value="Genomic_DNA"/>
</dbReference>
<keyword evidence="1" id="KW-0732">Signal</keyword>
<evidence type="ECO:0008006" key="4">
    <source>
        <dbReference type="Google" id="ProtNLM"/>
    </source>
</evidence>
<reference evidence="2 3" key="1">
    <citation type="submission" date="2018-12" db="EMBL/GenBank/DDBJ databases">
        <authorList>
            <person name="Li S."/>
            <person name="Yang R."/>
            <person name="Chen G."/>
            <person name="Zou L."/>
            <person name="Zhang C."/>
            <person name="Chen Y."/>
            <person name="Liu Z."/>
            <person name="Li Y."/>
            <person name="Yan Y."/>
            <person name="Huang M."/>
            <person name="Chen T."/>
        </authorList>
    </citation>
    <scope>NUCLEOTIDE SEQUENCE [LARGE SCALE GENOMIC DNA]</scope>
    <source>
        <strain evidence="2 3">1257</strain>
    </source>
</reference>
<dbReference type="PROSITE" id="PS51257">
    <property type="entry name" value="PROKAR_LIPOPROTEIN"/>
    <property type="match status" value="1"/>
</dbReference>
<dbReference type="InterPro" id="IPR009003">
    <property type="entry name" value="Peptidase_S1_PA"/>
</dbReference>
<dbReference type="OrthoDB" id="7027843at2"/>